<protein>
    <submittedName>
        <fullName evidence="1">Uncharacterized protein</fullName>
    </submittedName>
</protein>
<dbReference type="RefSeq" id="WP_270057690.1">
    <property type="nucleotide sequence ID" value="NZ_CP115149.1"/>
</dbReference>
<dbReference type="Proteomes" id="UP001212803">
    <property type="component" value="Chromosome"/>
</dbReference>
<dbReference type="EMBL" id="CP115149">
    <property type="protein sequence ID" value="WBL37177.1"/>
    <property type="molecule type" value="Genomic_DNA"/>
</dbReference>
<name>A0ABY7M9D2_9CHLR</name>
<evidence type="ECO:0000313" key="2">
    <source>
        <dbReference type="Proteomes" id="UP001212803"/>
    </source>
</evidence>
<keyword evidence="2" id="KW-1185">Reference proteome</keyword>
<organism evidence="1 2">
    <name type="scientific">Tepidiforma flava</name>
    <dbReference type="NCBI Taxonomy" id="3004094"/>
    <lineage>
        <taxon>Bacteria</taxon>
        <taxon>Bacillati</taxon>
        <taxon>Chloroflexota</taxon>
        <taxon>Tepidiformia</taxon>
        <taxon>Tepidiformales</taxon>
        <taxon>Tepidiformaceae</taxon>
        <taxon>Tepidiforma</taxon>
    </lineage>
</organism>
<evidence type="ECO:0000313" key="1">
    <source>
        <dbReference type="EMBL" id="WBL37177.1"/>
    </source>
</evidence>
<proteinExistence type="predicted"/>
<gene>
    <name evidence="1" type="ORF">O0235_06315</name>
</gene>
<sequence>MAVTTATCVLIRCSPEGWTARLIEPGTSPAGLEDWFPLGLDASSRPAEALERARALFPGRLVALYSP</sequence>
<reference evidence="1 2" key="1">
    <citation type="journal article" date="2023" name="ISME J.">
        <title>Thermophilic Dehalococcoidia with unusual traits shed light on an unexpected past.</title>
        <authorList>
            <person name="Palmer M."/>
            <person name="Covington J.K."/>
            <person name="Zhou E.M."/>
            <person name="Thomas S.C."/>
            <person name="Habib N."/>
            <person name="Seymour C.O."/>
            <person name="Lai D."/>
            <person name="Johnston J."/>
            <person name="Hashimi A."/>
            <person name="Jiao J.Y."/>
            <person name="Muok A.R."/>
            <person name="Liu L."/>
            <person name="Xian W.D."/>
            <person name="Zhi X.Y."/>
            <person name="Li M.M."/>
            <person name="Silva L.P."/>
            <person name="Bowen B.P."/>
            <person name="Louie K."/>
            <person name="Briegel A."/>
            <person name="Pett-Ridge J."/>
            <person name="Weber P.K."/>
            <person name="Tocheva E.I."/>
            <person name="Woyke T."/>
            <person name="Northen T.R."/>
            <person name="Mayali X."/>
            <person name="Li W.J."/>
            <person name="Hedlund B.P."/>
        </authorList>
    </citation>
    <scope>NUCLEOTIDE SEQUENCE [LARGE SCALE GENOMIC DNA]</scope>
    <source>
        <strain evidence="1 2">YIM 72310</strain>
    </source>
</reference>
<accession>A0ABY7M9D2</accession>